<gene>
    <name evidence="1" type="ORF">A4H02_07390</name>
</gene>
<accession>A0A1E3G1I7</accession>
<keyword evidence="2" id="KW-1185">Reference proteome</keyword>
<dbReference type="Proteomes" id="UP000094570">
    <property type="component" value="Unassembled WGS sequence"/>
</dbReference>
<evidence type="ECO:0008006" key="3">
    <source>
        <dbReference type="Google" id="ProtNLM"/>
    </source>
</evidence>
<evidence type="ECO:0000313" key="1">
    <source>
        <dbReference type="EMBL" id="ODN30117.1"/>
    </source>
</evidence>
<reference evidence="2" key="1">
    <citation type="submission" date="2016-04" db="EMBL/GenBank/DDBJ databases">
        <title>The genome sequence project of a novel Fervidobacterium isolate from a hot spring in Thailand.</title>
        <authorList>
            <person name="Gonzalez J.M."/>
            <person name="Cuecas A."/>
            <person name="Kanoksilapatham W."/>
        </authorList>
    </citation>
    <scope>NUCLEOTIDE SEQUENCE [LARGE SCALE GENOMIC DNA]</scope>
    <source>
        <strain evidence="2">FC2004</strain>
    </source>
</reference>
<proteinExistence type="predicted"/>
<sequence length="200" mass="23755">MLNLRERLLKTLENLSKLEIFRDFYLAGGTALFLKYEHRPSYDLDFFLLPDKSFSNIYESTLRNYDVEFSYVDSSTIIFFLNGVKVSLFEYKYPLIGITSKIGGIVLCSDEDIACMKMIAISQRGLKKDFYDLWFLIKKYNWSLENLVSMLRKKYEKYNPMIFLRALVYFEDAEKNKDIEEVEKSWEEIKSFFVNLISTL</sequence>
<dbReference type="Pfam" id="PF08843">
    <property type="entry name" value="AbiEii"/>
    <property type="match status" value="2"/>
</dbReference>
<dbReference type="EMBL" id="LWAF01000011">
    <property type="protein sequence ID" value="ODN30117.1"/>
    <property type="molecule type" value="Genomic_DNA"/>
</dbReference>
<dbReference type="Gene3D" id="3.10.450.620">
    <property type="entry name" value="JHP933, nucleotidyltransferase-like core domain"/>
    <property type="match status" value="1"/>
</dbReference>
<dbReference type="OrthoDB" id="9794849at2"/>
<dbReference type="AlphaFoldDB" id="A0A1E3G1I7"/>
<organism evidence="1 2">
    <name type="scientific">Fervidobacterium thailandense</name>
    <dbReference type="NCBI Taxonomy" id="1008305"/>
    <lineage>
        <taxon>Bacteria</taxon>
        <taxon>Thermotogati</taxon>
        <taxon>Thermotogota</taxon>
        <taxon>Thermotogae</taxon>
        <taxon>Thermotogales</taxon>
        <taxon>Fervidobacteriaceae</taxon>
        <taxon>Fervidobacterium</taxon>
    </lineage>
</organism>
<comment type="caution">
    <text evidence="1">The sequence shown here is derived from an EMBL/GenBank/DDBJ whole genome shotgun (WGS) entry which is preliminary data.</text>
</comment>
<protein>
    <recommendedName>
        <fullName evidence="3">Nucleotidyl transferase AbiEii/AbiGii toxin family protein</fullName>
    </recommendedName>
</protein>
<name>A0A1E3G1I7_9BACT</name>
<dbReference type="InterPro" id="IPR014942">
    <property type="entry name" value="AbiEii"/>
</dbReference>
<evidence type="ECO:0000313" key="2">
    <source>
        <dbReference type="Proteomes" id="UP000094570"/>
    </source>
</evidence>